<keyword evidence="8" id="KW-1185">Reference proteome</keyword>
<organism evidence="7 8">
    <name type="scientific">Vanrija pseudolonga</name>
    <dbReference type="NCBI Taxonomy" id="143232"/>
    <lineage>
        <taxon>Eukaryota</taxon>
        <taxon>Fungi</taxon>
        <taxon>Dikarya</taxon>
        <taxon>Basidiomycota</taxon>
        <taxon>Agaricomycotina</taxon>
        <taxon>Tremellomycetes</taxon>
        <taxon>Trichosporonales</taxon>
        <taxon>Trichosporonaceae</taxon>
        <taxon>Vanrija</taxon>
    </lineage>
</organism>
<dbReference type="InterPro" id="IPR015421">
    <property type="entry name" value="PyrdxlP-dep_Trfase_major"/>
</dbReference>
<name>A0AAF0Y2Z7_9TREE</name>
<feature type="compositionally biased region" description="Low complexity" evidence="5">
    <location>
        <begin position="11"/>
        <end position="72"/>
    </location>
</feature>
<accession>A0AAF0Y2Z7</accession>
<proteinExistence type="inferred from homology"/>
<dbReference type="GO" id="GO:0005829">
    <property type="term" value="C:cytosol"/>
    <property type="evidence" value="ECO:0007669"/>
    <property type="project" value="TreeGrafter"/>
</dbReference>
<evidence type="ECO:0000256" key="3">
    <source>
        <dbReference type="ARBA" id="ARBA00022898"/>
    </source>
</evidence>
<evidence type="ECO:0000313" key="8">
    <source>
        <dbReference type="Proteomes" id="UP000827549"/>
    </source>
</evidence>
<evidence type="ECO:0000313" key="7">
    <source>
        <dbReference type="EMBL" id="WOO78437.1"/>
    </source>
</evidence>
<dbReference type="Gene3D" id="3.40.640.10">
    <property type="entry name" value="Type I PLP-dependent aspartate aminotransferase-like (Major domain)"/>
    <property type="match status" value="1"/>
</dbReference>
<dbReference type="InterPro" id="IPR001597">
    <property type="entry name" value="ArAA_b-elim_lyase/Thr_aldolase"/>
</dbReference>
<dbReference type="InterPro" id="IPR015424">
    <property type="entry name" value="PyrdxlP-dep_Trfase"/>
</dbReference>
<keyword evidence="3" id="KW-0663">Pyridoxal phosphate</keyword>
<dbReference type="RefSeq" id="XP_062624469.1">
    <property type="nucleotide sequence ID" value="XM_062768485.1"/>
</dbReference>
<dbReference type="Proteomes" id="UP000827549">
    <property type="component" value="Chromosome 2"/>
</dbReference>
<evidence type="ECO:0000256" key="5">
    <source>
        <dbReference type="SAM" id="MobiDB-lite"/>
    </source>
</evidence>
<dbReference type="GeneID" id="87805236"/>
<dbReference type="InterPro" id="IPR023603">
    <property type="entry name" value="Low_specificity_L-TA-like"/>
</dbReference>
<dbReference type="AlphaFoldDB" id="A0AAF0Y2Z7"/>
<feature type="compositionally biased region" description="Polar residues" evidence="5">
    <location>
        <begin position="78"/>
        <end position="88"/>
    </location>
</feature>
<sequence>MTRVLSPKSITAARTASAASLHTSAVARAKSTPPSASAARPAKPAATPLSSLLLPSFKGSNSSSSSTSPTRRAASHTAMPTTTSPYSVPRTSAQISEEVSEAVAGKENVQRLQRLQRDFRSDTFTMPTDAQLLVSLRASRGDDVYHEDPSTAALEERIAKMTGKEAALFGASGTMTNQLVIRTHMKQPPHSVITDHRAHVHMLEAGGIAMFSQATTHGITPANGIHLTAEDIEPALQLGTNIHIAPTKLVCLENTLSGIIFPQEEVVRIGELVHKNDIQLHLDGARMWNVAAAEIERRGLNPGDEGVRTAVLTELLAPFDSASLCLSKGIGAPIGSAIVGTKEFIERARWFRKMFGGGVRQSGGVAASADYALTHHFPRLAGTHVLARRLAAGLESVGCGIVAPVDTSMVFFDPTPLGLTIGEICDALAALPNPINLNANRVVLHHQTSPEAVDDFIAEVERLAALVPAEKRAAGAAAGVGASATVKLGY</sequence>
<feature type="region of interest" description="Disordered" evidence="5">
    <location>
        <begin position="1"/>
        <end position="88"/>
    </location>
</feature>
<dbReference type="NCBIfam" id="NF041359">
    <property type="entry name" value="GntG_guanitoxin"/>
    <property type="match status" value="1"/>
</dbReference>
<feature type="domain" description="Aromatic amino acid beta-eliminating lyase/threonine aldolase" evidence="6">
    <location>
        <begin position="118"/>
        <end position="412"/>
    </location>
</feature>
<dbReference type="SUPFAM" id="SSF53383">
    <property type="entry name" value="PLP-dependent transferases"/>
    <property type="match status" value="1"/>
</dbReference>
<evidence type="ECO:0000256" key="1">
    <source>
        <dbReference type="ARBA" id="ARBA00001933"/>
    </source>
</evidence>
<dbReference type="PANTHER" id="PTHR48097:SF9">
    <property type="entry name" value="L-THREONINE ALDOLASE"/>
    <property type="match status" value="1"/>
</dbReference>
<dbReference type="GO" id="GO:0008732">
    <property type="term" value="F:L-allo-threonine aldolase activity"/>
    <property type="evidence" value="ECO:0007669"/>
    <property type="project" value="TreeGrafter"/>
</dbReference>
<reference evidence="7" key="1">
    <citation type="submission" date="2023-10" db="EMBL/GenBank/DDBJ databases">
        <authorList>
            <person name="Noh H."/>
        </authorList>
    </citation>
    <scope>NUCLEOTIDE SEQUENCE</scope>
    <source>
        <strain evidence="7">DUCC4014</strain>
    </source>
</reference>
<gene>
    <name evidence="7" type="primary">gly1_1</name>
    <name evidence="7" type="ORF">LOC62_02G001985</name>
</gene>
<dbReference type="InterPro" id="IPR015422">
    <property type="entry name" value="PyrdxlP-dep_Trfase_small"/>
</dbReference>
<keyword evidence="4" id="KW-0456">Lyase</keyword>
<dbReference type="EMBL" id="CP086715">
    <property type="protein sequence ID" value="WOO78437.1"/>
    <property type="molecule type" value="Genomic_DNA"/>
</dbReference>
<dbReference type="GO" id="GO:0006545">
    <property type="term" value="P:glycine biosynthetic process"/>
    <property type="evidence" value="ECO:0007669"/>
    <property type="project" value="TreeGrafter"/>
</dbReference>
<evidence type="ECO:0000256" key="4">
    <source>
        <dbReference type="ARBA" id="ARBA00023239"/>
    </source>
</evidence>
<dbReference type="GO" id="GO:0006567">
    <property type="term" value="P:L-threonine catabolic process"/>
    <property type="evidence" value="ECO:0007669"/>
    <property type="project" value="TreeGrafter"/>
</dbReference>
<comment type="cofactor">
    <cofactor evidence="1">
        <name>pyridoxal 5'-phosphate</name>
        <dbReference type="ChEBI" id="CHEBI:597326"/>
    </cofactor>
</comment>
<comment type="similarity">
    <text evidence="2">Belongs to the threonine aldolase family.</text>
</comment>
<dbReference type="Gene3D" id="3.90.1150.10">
    <property type="entry name" value="Aspartate Aminotransferase, domain 1"/>
    <property type="match status" value="1"/>
</dbReference>
<dbReference type="Pfam" id="PF01212">
    <property type="entry name" value="Beta_elim_lyase"/>
    <property type="match status" value="1"/>
</dbReference>
<evidence type="ECO:0000256" key="2">
    <source>
        <dbReference type="ARBA" id="ARBA00006966"/>
    </source>
</evidence>
<dbReference type="FunFam" id="3.40.640.10:FF:000030">
    <property type="entry name" value="Low-specificity L-threonine aldolase"/>
    <property type="match status" value="1"/>
</dbReference>
<dbReference type="PANTHER" id="PTHR48097">
    <property type="entry name" value="L-THREONINE ALDOLASE-RELATED"/>
    <property type="match status" value="1"/>
</dbReference>
<evidence type="ECO:0000259" key="6">
    <source>
        <dbReference type="Pfam" id="PF01212"/>
    </source>
</evidence>
<protein>
    <submittedName>
        <fullName evidence="7">Low-specificity L-threonine aldolase</fullName>
    </submittedName>
</protein>